<evidence type="ECO:0000313" key="13">
    <source>
        <dbReference type="Proteomes" id="UP000183642"/>
    </source>
</evidence>
<dbReference type="InterPro" id="IPR036565">
    <property type="entry name" value="Mur-like_cat_sf"/>
</dbReference>
<dbReference type="EMBL" id="FOWE01000003">
    <property type="protein sequence ID" value="SFO11325.1"/>
    <property type="molecule type" value="Genomic_DNA"/>
</dbReference>
<feature type="modified residue" description="N6-carboxylysine" evidence="7">
    <location>
        <position position="228"/>
    </location>
</feature>
<dbReference type="UniPathway" id="UPA00219"/>
<proteinExistence type="inferred from homology"/>
<comment type="pathway">
    <text evidence="7 8">Cell wall biogenesis; peptidoglycan biosynthesis.</text>
</comment>
<dbReference type="Gene3D" id="3.90.190.20">
    <property type="entry name" value="Mur ligase, C-terminal domain"/>
    <property type="match status" value="1"/>
</dbReference>
<dbReference type="GO" id="GO:0071555">
    <property type="term" value="P:cell wall organization"/>
    <property type="evidence" value="ECO:0007669"/>
    <property type="project" value="UniProtKB-KW"/>
</dbReference>
<dbReference type="GO" id="GO:0000287">
    <property type="term" value="F:magnesium ion binding"/>
    <property type="evidence" value="ECO:0007669"/>
    <property type="project" value="UniProtKB-UniRule"/>
</dbReference>
<comment type="function">
    <text evidence="7">Catalyzes the addition of an amino acid to the nucleotide precursor UDP-N-acetylmuramoyl-L-alanyl-D-glutamate (UMAG) in the biosynthesis of bacterial cell-wall peptidoglycan.</text>
</comment>
<evidence type="ECO:0000259" key="9">
    <source>
        <dbReference type="Pfam" id="PF01225"/>
    </source>
</evidence>
<name>A0A1I5EIK2_9ACTN</name>
<evidence type="ECO:0000256" key="5">
    <source>
        <dbReference type="ARBA" id="ARBA00023306"/>
    </source>
</evidence>
<keyword evidence="3 7" id="KW-0133">Cell shape</keyword>
<evidence type="ECO:0000259" key="11">
    <source>
        <dbReference type="Pfam" id="PF08245"/>
    </source>
</evidence>
<evidence type="ECO:0000313" key="12">
    <source>
        <dbReference type="EMBL" id="SFO11325.1"/>
    </source>
</evidence>
<comment type="caution">
    <text evidence="7">Lacks conserved residue(s) required for the propagation of feature annotation.</text>
</comment>
<comment type="subcellular location">
    <subcellularLocation>
        <location evidence="7 8">Cytoplasm</location>
    </subcellularLocation>
</comment>
<feature type="domain" description="Mur ligase N-terminal catalytic" evidence="9">
    <location>
        <begin position="34"/>
        <end position="84"/>
    </location>
</feature>
<dbReference type="SUPFAM" id="SSF53244">
    <property type="entry name" value="MurD-like peptide ligases, peptide-binding domain"/>
    <property type="match status" value="1"/>
</dbReference>
<protein>
    <recommendedName>
        <fullName evidence="7">UDP-N-acetylmuramyl-tripeptide synthetase</fullName>
        <ecNumber evidence="7">6.3.2.-</ecNumber>
    </recommendedName>
    <alternativeName>
        <fullName evidence="7">UDP-MurNAc-tripeptide synthetase</fullName>
    </alternativeName>
</protein>
<evidence type="ECO:0000256" key="6">
    <source>
        <dbReference type="ARBA" id="ARBA00023316"/>
    </source>
</evidence>
<dbReference type="RefSeq" id="WP_075012859.1">
    <property type="nucleotide sequence ID" value="NZ_FOWE01000003.1"/>
</dbReference>
<evidence type="ECO:0000256" key="1">
    <source>
        <dbReference type="ARBA" id="ARBA00005898"/>
    </source>
</evidence>
<keyword evidence="2 7" id="KW-0132">Cell division</keyword>
<keyword evidence="7" id="KW-0963">Cytoplasm</keyword>
<dbReference type="AlphaFoldDB" id="A0A1I5EIK2"/>
<feature type="binding site" evidence="7">
    <location>
        <position position="41"/>
    </location>
    <ligand>
        <name>UDP-N-acetyl-alpha-D-muramoyl-L-alanyl-D-glutamate</name>
        <dbReference type="ChEBI" id="CHEBI:83900"/>
    </ligand>
</feature>
<keyword evidence="7" id="KW-0067">ATP-binding</keyword>
<dbReference type="GO" id="GO:0008360">
    <property type="term" value="P:regulation of cell shape"/>
    <property type="evidence" value="ECO:0007669"/>
    <property type="project" value="UniProtKB-KW"/>
</dbReference>
<keyword evidence="4 7" id="KW-0573">Peptidoglycan synthesis</keyword>
<comment type="PTM">
    <text evidence="7">Carboxylation is probably crucial for Mg(2+) binding and, consequently, for the gamma-phosphate positioning of ATP.</text>
</comment>
<accession>A0A1I5EIK2</accession>
<dbReference type="GO" id="GO:0005737">
    <property type="term" value="C:cytoplasm"/>
    <property type="evidence" value="ECO:0007669"/>
    <property type="project" value="UniProtKB-SubCell"/>
</dbReference>
<sequence>MRLPAVTWSEVEHRARSVAGGPVTRCGGTDDLTVAGLVTDSRRVVPGSLFACVRGAASDGHRWAATAARAGAAALLADRPVDVALPVLCVPSVRAQLGPLGALLAGDPARALRLTGVTGSNGKTTTSTLLRGVLEAGGTRTGVVGTLGAQVGGRSRGTDLTTPEAPELHQLLRWMVDAGARQAVVEASSIALDMGRIDGLHFDVSVFTGFEEDHLDHHGTIEHYWASKARLFERDRSAAGVVVVDDPWGRRLADQAPVPVTRVGSAEDADVRVLGWRTGSAGTEVLLGDDTGGHRVSSPLVGRVHVTNLAAAWATGRLLGVPADAIAAGLATVAPPRGRNTVLGGSGRPVVVVDYAHTPRALAAAIATARDLCGPGGRLHLVLGARGRRDRYKRQGLGESARAADVVWLTNEGSHGENPSAIIGELRIGLLGAAAAVRTVPDRRAAISSAVRAAGPADVVLLVGRGHETRLLDTTDPRDAVHLDDAEVANTALIVEHGPPATADAAERAS</sequence>
<dbReference type="HAMAP" id="MF_00208">
    <property type="entry name" value="MurE"/>
    <property type="match status" value="1"/>
</dbReference>
<dbReference type="Gene3D" id="3.40.1190.10">
    <property type="entry name" value="Mur-like, catalytic domain"/>
    <property type="match status" value="1"/>
</dbReference>
<dbReference type="GO" id="GO:0009252">
    <property type="term" value="P:peptidoglycan biosynthetic process"/>
    <property type="evidence" value="ECO:0007669"/>
    <property type="project" value="UniProtKB-UniRule"/>
</dbReference>
<dbReference type="Pfam" id="PF01225">
    <property type="entry name" value="Mur_ligase"/>
    <property type="match status" value="1"/>
</dbReference>
<reference evidence="13" key="1">
    <citation type="submission" date="2016-10" db="EMBL/GenBank/DDBJ databases">
        <authorList>
            <person name="Varghese N."/>
            <person name="Submissions S."/>
        </authorList>
    </citation>
    <scope>NUCLEOTIDE SEQUENCE [LARGE SCALE GENOMIC DNA]</scope>
    <source>
        <strain evidence="13">DSM 43161</strain>
    </source>
</reference>
<dbReference type="Gene3D" id="3.40.1390.10">
    <property type="entry name" value="MurE/MurF, N-terminal domain"/>
    <property type="match status" value="1"/>
</dbReference>
<evidence type="ECO:0000256" key="4">
    <source>
        <dbReference type="ARBA" id="ARBA00022984"/>
    </source>
</evidence>
<dbReference type="GO" id="GO:0016881">
    <property type="term" value="F:acid-amino acid ligase activity"/>
    <property type="evidence" value="ECO:0007669"/>
    <property type="project" value="UniProtKB-UniRule"/>
</dbReference>
<dbReference type="SUPFAM" id="SSF53623">
    <property type="entry name" value="MurD-like peptide ligases, catalytic domain"/>
    <property type="match status" value="1"/>
</dbReference>
<feature type="domain" description="Mur ligase central" evidence="11">
    <location>
        <begin position="117"/>
        <end position="315"/>
    </location>
</feature>
<dbReference type="InterPro" id="IPR013221">
    <property type="entry name" value="Mur_ligase_cen"/>
</dbReference>
<feature type="domain" description="Mur ligase C-terminal" evidence="10">
    <location>
        <begin position="338"/>
        <end position="466"/>
    </location>
</feature>
<dbReference type="Proteomes" id="UP000183642">
    <property type="component" value="Unassembled WGS sequence"/>
</dbReference>
<keyword evidence="7" id="KW-0547">Nucleotide-binding</keyword>
<keyword evidence="13" id="KW-1185">Reference proteome</keyword>
<feature type="binding site" evidence="7">
    <location>
        <position position="196"/>
    </location>
    <ligand>
        <name>UDP-N-acetyl-alpha-D-muramoyl-L-alanyl-D-glutamate</name>
        <dbReference type="ChEBI" id="CHEBI:83900"/>
    </ligand>
</feature>
<dbReference type="InterPro" id="IPR036615">
    <property type="entry name" value="Mur_ligase_C_dom_sf"/>
</dbReference>
<comment type="cofactor">
    <cofactor evidence="7">
        <name>Mg(2+)</name>
        <dbReference type="ChEBI" id="CHEBI:18420"/>
    </cofactor>
</comment>
<evidence type="ECO:0000256" key="8">
    <source>
        <dbReference type="RuleBase" id="RU004135"/>
    </source>
</evidence>
<dbReference type="InterPro" id="IPR000713">
    <property type="entry name" value="Mur_ligase_N"/>
</dbReference>
<dbReference type="GO" id="GO:0005524">
    <property type="term" value="F:ATP binding"/>
    <property type="evidence" value="ECO:0007669"/>
    <property type="project" value="UniProtKB-UniRule"/>
</dbReference>
<evidence type="ECO:0000256" key="3">
    <source>
        <dbReference type="ARBA" id="ARBA00022960"/>
    </source>
</evidence>
<feature type="binding site" evidence="7">
    <location>
        <position position="188"/>
    </location>
    <ligand>
        <name>UDP-N-acetyl-alpha-D-muramoyl-L-alanyl-D-glutamate</name>
        <dbReference type="ChEBI" id="CHEBI:83900"/>
    </ligand>
</feature>
<dbReference type="PANTHER" id="PTHR23135:SF4">
    <property type="entry name" value="UDP-N-ACETYLMURAMOYL-L-ALANYL-D-GLUTAMATE--2,6-DIAMINOPIMELATE LIGASE MURE HOMOLOG, CHLOROPLASTIC"/>
    <property type="match status" value="1"/>
</dbReference>
<evidence type="ECO:0000256" key="2">
    <source>
        <dbReference type="ARBA" id="ARBA00022618"/>
    </source>
</evidence>
<gene>
    <name evidence="7" type="primary">murE</name>
    <name evidence="12" type="ORF">SAMN05660359_01482</name>
</gene>
<dbReference type="Pfam" id="PF02875">
    <property type="entry name" value="Mur_ligase_C"/>
    <property type="match status" value="1"/>
</dbReference>
<keyword evidence="5 7" id="KW-0131">Cell cycle</keyword>
<keyword evidence="7 12" id="KW-0436">Ligase</keyword>
<dbReference type="NCBIfam" id="TIGR01085">
    <property type="entry name" value="murE"/>
    <property type="match status" value="1"/>
</dbReference>
<keyword evidence="7" id="KW-0460">Magnesium</keyword>
<feature type="binding site" evidence="7">
    <location>
        <begin position="161"/>
        <end position="162"/>
    </location>
    <ligand>
        <name>UDP-N-acetyl-alpha-D-muramoyl-L-alanyl-D-glutamate</name>
        <dbReference type="ChEBI" id="CHEBI:83900"/>
    </ligand>
</feature>
<dbReference type="Pfam" id="PF08245">
    <property type="entry name" value="Mur_ligase_M"/>
    <property type="match status" value="1"/>
</dbReference>
<dbReference type="InterPro" id="IPR005761">
    <property type="entry name" value="UDP-N-AcMur-Glu-dNH2Pim_ligase"/>
</dbReference>
<dbReference type="InterPro" id="IPR035911">
    <property type="entry name" value="MurE/MurF_N"/>
</dbReference>
<organism evidence="12 13">
    <name type="scientific">Geodermatophilus obscurus</name>
    <dbReference type="NCBI Taxonomy" id="1861"/>
    <lineage>
        <taxon>Bacteria</taxon>
        <taxon>Bacillati</taxon>
        <taxon>Actinomycetota</taxon>
        <taxon>Actinomycetes</taxon>
        <taxon>Geodermatophilales</taxon>
        <taxon>Geodermatophilaceae</taxon>
        <taxon>Geodermatophilus</taxon>
    </lineage>
</organism>
<dbReference type="PANTHER" id="PTHR23135">
    <property type="entry name" value="MUR LIGASE FAMILY MEMBER"/>
    <property type="match status" value="1"/>
</dbReference>
<dbReference type="SUPFAM" id="SSF63418">
    <property type="entry name" value="MurE/MurF N-terminal domain"/>
    <property type="match status" value="1"/>
</dbReference>
<dbReference type="GO" id="GO:0051301">
    <property type="term" value="P:cell division"/>
    <property type="evidence" value="ECO:0007669"/>
    <property type="project" value="UniProtKB-KW"/>
</dbReference>
<dbReference type="InterPro" id="IPR004101">
    <property type="entry name" value="Mur_ligase_C"/>
</dbReference>
<evidence type="ECO:0000259" key="10">
    <source>
        <dbReference type="Pfam" id="PF02875"/>
    </source>
</evidence>
<dbReference type="EC" id="6.3.2.-" evidence="7"/>
<keyword evidence="6 7" id="KW-0961">Cell wall biogenesis/degradation</keyword>
<evidence type="ECO:0000256" key="7">
    <source>
        <dbReference type="HAMAP-Rule" id="MF_00208"/>
    </source>
</evidence>
<comment type="similarity">
    <text evidence="1 7">Belongs to the MurCDEF family. MurE subfamily.</text>
</comment>
<dbReference type="OrthoDB" id="9800958at2"/>